<name>A0ABR8LV95_9FLAO</name>
<evidence type="ECO:0000313" key="3">
    <source>
        <dbReference type="Proteomes" id="UP000627521"/>
    </source>
</evidence>
<dbReference type="SUPFAM" id="SSF47240">
    <property type="entry name" value="Ferritin-like"/>
    <property type="match status" value="1"/>
</dbReference>
<comment type="caution">
    <text evidence="2">The sequence shown here is derived from an EMBL/GenBank/DDBJ whole genome shotgun (WGS) entry which is preliminary data.</text>
</comment>
<proteinExistence type="predicted"/>
<dbReference type="InterPro" id="IPR011971">
    <property type="entry name" value="CHP02284"/>
</dbReference>
<dbReference type="InterPro" id="IPR009078">
    <property type="entry name" value="Ferritin-like_SF"/>
</dbReference>
<dbReference type="InterPro" id="IPR016920">
    <property type="entry name" value="UCP029477"/>
</dbReference>
<evidence type="ECO:0000259" key="1">
    <source>
        <dbReference type="Pfam" id="PF09537"/>
    </source>
</evidence>
<accession>A0ABR8LV95</accession>
<organism evidence="2 3">
    <name type="scientific">Olleya marilimosa</name>
    <dbReference type="NCBI Taxonomy" id="272164"/>
    <lineage>
        <taxon>Bacteria</taxon>
        <taxon>Pseudomonadati</taxon>
        <taxon>Bacteroidota</taxon>
        <taxon>Flavobacteriia</taxon>
        <taxon>Flavobacteriales</taxon>
        <taxon>Flavobacteriaceae</taxon>
    </lineage>
</organism>
<feature type="domain" description="DUF2383" evidence="1">
    <location>
        <begin position="10"/>
        <end position="118"/>
    </location>
</feature>
<dbReference type="InterPro" id="IPR012347">
    <property type="entry name" value="Ferritin-like"/>
</dbReference>
<evidence type="ECO:0000313" key="2">
    <source>
        <dbReference type="EMBL" id="MBD3863298.1"/>
    </source>
</evidence>
<dbReference type="PIRSF" id="PIRSF029477">
    <property type="entry name" value="UCP029477"/>
    <property type="match status" value="1"/>
</dbReference>
<dbReference type="Proteomes" id="UP000627521">
    <property type="component" value="Unassembled WGS sequence"/>
</dbReference>
<keyword evidence="3" id="KW-1185">Reference proteome</keyword>
<dbReference type="NCBIfam" id="TIGR02284">
    <property type="entry name" value="PA2169 family four-helix-bundle protein"/>
    <property type="match status" value="1"/>
</dbReference>
<sequence>MKTTKNNQDLVNSLQELLQKNYDAEAGYKQVMTKAQSEPLKNWLQQKALQRNTFATELDFQIRKHNAEPKASGTIKGDLHRGWINVKSSLTTDTDEALMEECIRGEKASVKEYEDQLENFASDTEIKTIVQSQLTTVKSALNTVKRLEDIIG</sequence>
<dbReference type="Pfam" id="PF09537">
    <property type="entry name" value="DUF2383"/>
    <property type="match status" value="1"/>
</dbReference>
<protein>
    <submittedName>
        <fullName evidence="2">PA2169 family four-helix-bundle protein</fullName>
    </submittedName>
</protein>
<dbReference type="InterPro" id="IPR019052">
    <property type="entry name" value="DUF2383"/>
</dbReference>
<dbReference type="EMBL" id="JACXXH010000003">
    <property type="protein sequence ID" value="MBD3863298.1"/>
    <property type="molecule type" value="Genomic_DNA"/>
</dbReference>
<dbReference type="Gene3D" id="1.20.1260.10">
    <property type="match status" value="1"/>
</dbReference>
<dbReference type="RefSeq" id="WP_028282368.1">
    <property type="nucleotide sequence ID" value="NZ_CAXBHU010000003.1"/>
</dbReference>
<reference evidence="2 3" key="1">
    <citation type="submission" date="2020-09" db="EMBL/GenBank/DDBJ databases">
        <title>Bacillus nautilus sp. nov., Chryseoglobus crepusculi sp. nov, and Psychrobacter noctis sp. nov., isolated from deep-sea sponges from the equatorial Atlantic.</title>
        <authorList>
            <person name="Stennett H.L."/>
            <person name="Williams S.E."/>
        </authorList>
    </citation>
    <scope>NUCLEOTIDE SEQUENCE [LARGE SCALE GENOMIC DNA]</scope>
    <source>
        <strain evidence="2 3">28M-24</strain>
    </source>
</reference>
<gene>
    <name evidence="2" type="ORF">IEG06_07525</name>
</gene>